<dbReference type="KEGG" id="wei:EQG49_07225"/>
<dbReference type="EMBL" id="CP037940">
    <property type="protein sequence ID" value="QBO36266.1"/>
    <property type="molecule type" value="Genomic_DNA"/>
</dbReference>
<organism evidence="3 4">
    <name type="scientific">Periweissella cryptocerci</name>
    <dbReference type="NCBI Taxonomy" id="2506420"/>
    <lineage>
        <taxon>Bacteria</taxon>
        <taxon>Bacillati</taxon>
        <taxon>Bacillota</taxon>
        <taxon>Bacilli</taxon>
        <taxon>Lactobacillales</taxon>
        <taxon>Lactobacillaceae</taxon>
        <taxon>Periweissella</taxon>
    </lineage>
</organism>
<dbReference type="Proteomes" id="UP000292886">
    <property type="component" value="Chromosome"/>
</dbReference>
<accession>A0A4P6YU76</accession>
<reference evidence="4" key="1">
    <citation type="submission" date="2019-03" db="EMBL/GenBank/DDBJ databases">
        <title>Weissella sp. 26KH-42 Genome sequencing.</title>
        <authorList>
            <person name="Heo J."/>
            <person name="Kim S.-J."/>
            <person name="Kim J.-S."/>
            <person name="Hong S.-B."/>
            <person name="Kwon S.-W."/>
        </authorList>
    </citation>
    <scope>NUCLEOTIDE SEQUENCE [LARGE SCALE GENOMIC DNA]</scope>
    <source>
        <strain evidence="4">26KH-42</strain>
    </source>
</reference>
<name>A0A4P6YU76_9LACO</name>
<evidence type="ECO:0000256" key="1">
    <source>
        <dbReference type="SAM" id="MobiDB-lite"/>
    </source>
</evidence>
<evidence type="ECO:0000256" key="2">
    <source>
        <dbReference type="SAM" id="Phobius"/>
    </source>
</evidence>
<keyword evidence="2" id="KW-1133">Transmembrane helix</keyword>
<evidence type="ECO:0000313" key="4">
    <source>
        <dbReference type="Proteomes" id="UP000292886"/>
    </source>
</evidence>
<evidence type="ECO:0000313" key="3">
    <source>
        <dbReference type="EMBL" id="QBO36266.1"/>
    </source>
</evidence>
<protein>
    <submittedName>
        <fullName evidence="3">Uncharacterized protein</fullName>
    </submittedName>
</protein>
<dbReference type="AlphaFoldDB" id="A0A4P6YU76"/>
<gene>
    <name evidence="3" type="ORF">EQG49_07225</name>
</gene>
<dbReference type="RefSeq" id="WP_133363343.1">
    <property type="nucleotide sequence ID" value="NZ_CP037940.1"/>
</dbReference>
<sequence>MANFLALDPVSQVLIVLLVLSIIGTAWVSYRTSDFKRENHTNYSSFTTRTKDRSNQQADTSQEIWEAHNDD</sequence>
<feature type="region of interest" description="Disordered" evidence="1">
    <location>
        <begin position="41"/>
        <end position="71"/>
    </location>
</feature>
<proteinExistence type="predicted"/>
<keyword evidence="2" id="KW-0812">Transmembrane</keyword>
<feature type="transmembrane region" description="Helical" evidence="2">
    <location>
        <begin position="12"/>
        <end position="30"/>
    </location>
</feature>
<keyword evidence="4" id="KW-1185">Reference proteome</keyword>
<keyword evidence="2" id="KW-0472">Membrane</keyword>